<evidence type="ECO:0000259" key="1">
    <source>
        <dbReference type="Pfam" id="PF06230"/>
    </source>
</evidence>
<dbReference type="InterPro" id="IPR041255">
    <property type="entry name" value="LpxI_N"/>
</dbReference>
<dbReference type="HOGENOM" id="CLU_085042_0_0_0"/>
<evidence type="ECO:0008006" key="5">
    <source>
        <dbReference type="Google" id="ProtNLM"/>
    </source>
</evidence>
<dbReference type="Proteomes" id="UP000001520">
    <property type="component" value="Chromosome"/>
</dbReference>
<dbReference type="AlphaFoldDB" id="D3PAJ9"/>
<evidence type="ECO:0000259" key="2">
    <source>
        <dbReference type="Pfam" id="PF17930"/>
    </source>
</evidence>
<reference evidence="3 4" key="1">
    <citation type="journal article" date="2010" name="DNA Res.">
        <title>Bacterial lifestyle in a deep-sea hydrothermal vent chimney revealed by the genome sequence of the thermophilic bacterium Deferribacter desulfuricans SSM1.</title>
        <authorList>
            <person name="Takaki Y."/>
            <person name="Shimamura S."/>
            <person name="Nakagawa S."/>
            <person name="Fukuhara Y."/>
            <person name="Horikawa H."/>
            <person name="Ankai A."/>
            <person name="Harada T."/>
            <person name="Hosoyama A."/>
            <person name="Oguchi A."/>
            <person name="Fukui S."/>
            <person name="Fujita N."/>
            <person name="Takami H."/>
            <person name="Takai K."/>
        </authorList>
    </citation>
    <scope>NUCLEOTIDE SEQUENCE [LARGE SCALE GENOMIC DNA]</scope>
    <source>
        <strain evidence="4">DSM 14783 / JCM 11476 / NBRC 101012 / SSM1</strain>
    </source>
</reference>
<dbReference type="STRING" id="639282.DEFDS_0110"/>
<accession>D3PAJ9</accession>
<dbReference type="Gene3D" id="3.40.50.20">
    <property type="match status" value="1"/>
</dbReference>
<evidence type="ECO:0000313" key="3">
    <source>
        <dbReference type="EMBL" id="BAI79622.1"/>
    </source>
</evidence>
<protein>
    <recommendedName>
        <fullName evidence="5">UDP-2,3-diacylglucosamine pyrophosphatase</fullName>
    </recommendedName>
</protein>
<dbReference type="Gene3D" id="3.40.140.80">
    <property type="match status" value="1"/>
</dbReference>
<dbReference type="Pfam" id="PF17930">
    <property type="entry name" value="LpxI_N"/>
    <property type="match status" value="1"/>
</dbReference>
<keyword evidence="4" id="KW-1185">Reference proteome</keyword>
<dbReference type="eggNOG" id="COG3494">
    <property type="taxonomic scope" value="Bacteria"/>
</dbReference>
<gene>
    <name evidence="3" type="ordered locus">DEFDS_0110</name>
</gene>
<organism evidence="3 4">
    <name type="scientific">Deferribacter desulfuricans (strain DSM 14783 / JCM 11476 / NBRC 101012 / SSM1)</name>
    <dbReference type="NCBI Taxonomy" id="639282"/>
    <lineage>
        <taxon>Bacteria</taxon>
        <taxon>Pseudomonadati</taxon>
        <taxon>Deferribacterota</taxon>
        <taxon>Deferribacteres</taxon>
        <taxon>Deferribacterales</taxon>
        <taxon>Deferribacteraceae</taxon>
        <taxon>Deferribacter</taxon>
    </lineage>
</organism>
<proteinExistence type="predicted"/>
<dbReference type="InterPro" id="IPR010415">
    <property type="entry name" value="LpxI_C"/>
</dbReference>
<dbReference type="PANTHER" id="PTHR39962:SF1">
    <property type="entry name" value="LPXI FAMILY PROTEIN"/>
    <property type="match status" value="1"/>
</dbReference>
<feature type="domain" description="LpxI N-terminal" evidence="2">
    <location>
        <begin position="3"/>
        <end position="131"/>
    </location>
</feature>
<dbReference type="EMBL" id="AP011529">
    <property type="protein sequence ID" value="BAI79622.1"/>
    <property type="molecule type" value="Genomic_DNA"/>
</dbReference>
<sequence>MKTAVLAGYGNLPLIAINNLKAMGHEVVTIAFNEEINTDLSGVSDKIYKFSVGQAKKVLDTLEKERVESVLFAGKINKSLLYSNLKFDMFSVKLLMSLKDRKDDTIMLKIVELLEERGITVLKQTDVFKDLLVEEGVLTKMKPTGQEMEDILFGFKVAKEIGRVDIGQTVVVKNKAVMAVEAIEGTDEAIKRGCKYAKNGGVIVKVSKPCQDLRFDVPTVGIDTLKNIKDNKGKILALEANKTFVVDKDECVKFANKNKIVIVGIRGEDES</sequence>
<dbReference type="InterPro" id="IPR043167">
    <property type="entry name" value="LpxI_C_sf"/>
</dbReference>
<dbReference type="OrthoDB" id="9789836at2"/>
<dbReference type="InterPro" id="IPR053174">
    <property type="entry name" value="LpxI"/>
</dbReference>
<dbReference type="KEGG" id="ddf:DEFDS_0110"/>
<dbReference type="RefSeq" id="WP_013006870.1">
    <property type="nucleotide sequence ID" value="NC_013939.1"/>
</dbReference>
<evidence type="ECO:0000313" key="4">
    <source>
        <dbReference type="Proteomes" id="UP000001520"/>
    </source>
</evidence>
<feature type="domain" description="LpxI C-terminal" evidence="1">
    <location>
        <begin position="134"/>
        <end position="263"/>
    </location>
</feature>
<dbReference type="PANTHER" id="PTHR39962">
    <property type="entry name" value="BLL4848 PROTEIN"/>
    <property type="match status" value="1"/>
</dbReference>
<dbReference type="Pfam" id="PF06230">
    <property type="entry name" value="LpxI_C"/>
    <property type="match status" value="1"/>
</dbReference>
<name>D3PAJ9_DEFDS</name>